<dbReference type="Pfam" id="PF07883">
    <property type="entry name" value="Cupin_2"/>
    <property type="match status" value="2"/>
</dbReference>
<evidence type="ECO:0000313" key="2">
    <source>
        <dbReference type="EMBL" id="KAA0972616.1"/>
    </source>
</evidence>
<gene>
    <name evidence="2" type="ORF">FPY71_05955</name>
</gene>
<feature type="domain" description="Cupin type-2" evidence="1">
    <location>
        <begin position="194"/>
        <end position="260"/>
    </location>
</feature>
<proteinExistence type="predicted"/>
<dbReference type="Proteomes" id="UP000324738">
    <property type="component" value="Unassembled WGS sequence"/>
</dbReference>
<evidence type="ECO:0000259" key="1">
    <source>
        <dbReference type="Pfam" id="PF07883"/>
    </source>
</evidence>
<name>A0A5B0E1S6_9HYPH</name>
<dbReference type="InterPro" id="IPR011051">
    <property type="entry name" value="RmlC_Cupin_sf"/>
</dbReference>
<comment type="caution">
    <text evidence="2">The sequence shown here is derived from an EMBL/GenBank/DDBJ whole genome shotgun (WGS) entry which is preliminary data.</text>
</comment>
<dbReference type="Gene3D" id="2.60.120.10">
    <property type="entry name" value="Jelly Rolls"/>
    <property type="match status" value="2"/>
</dbReference>
<keyword evidence="3" id="KW-1185">Reference proteome</keyword>
<sequence>MPFHRFEDLEAVALTPHLSSAVAPVIEGNYLYYCLNQKKAGTGSELHYHPNELLIFTLEGTVNAVIGKDRQIVKPGTFILIPSNVRHSLKATEDGPCAYLYIKDQTWSVVGIAADEALPDKPMTLEEVNRKFSDGEISDRKGAASTASGEPPSEIIIEGVPNCYYPILTSLDEPLRAGKRVDWIEGELCAFGFFELPAGYEYAQDMSAHERFIYVLQGKVDADVAGERKSASKGDIIQVPLNASFSLNIPADEPTRLVEIRSTAFLQDTMEERRREFVA</sequence>
<dbReference type="EMBL" id="VTWH01000001">
    <property type="protein sequence ID" value="KAA0972616.1"/>
    <property type="molecule type" value="Genomic_DNA"/>
</dbReference>
<accession>A0A5B0E1S6</accession>
<dbReference type="PANTHER" id="PTHR43346">
    <property type="entry name" value="LIGAND BINDING DOMAIN PROTEIN, PUTATIVE (AFU_ORTHOLOGUE AFUA_6G14370)-RELATED"/>
    <property type="match status" value="1"/>
</dbReference>
<dbReference type="OrthoDB" id="9811153at2"/>
<dbReference type="AlphaFoldDB" id="A0A5B0E1S6"/>
<feature type="domain" description="Cupin type-2" evidence="1">
    <location>
        <begin position="40"/>
        <end position="102"/>
    </location>
</feature>
<protein>
    <submittedName>
        <fullName evidence="2">Cupin domain-containing protein</fullName>
    </submittedName>
</protein>
<dbReference type="CDD" id="cd02208">
    <property type="entry name" value="cupin_RmlC-like"/>
    <property type="match status" value="1"/>
</dbReference>
<evidence type="ECO:0000313" key="3">
    <source>
        <dbReference type="Proteomes" id="UP000324738"/>
    </source>
</evidence>
<dbReference type="InterPro" id="IPR052538">
    <property type="entry name" value="Flavonoid_dioxygenase-like"/>
</dbReference>
<dbReference type="PANTHER" id="PTHR43346:SF1">
    <property type="entry name" value="QUERCETIN 2,3-DIOXYGENASE-RELATED"/>
    <property type="match status" value="1"/>
</dbReference>
<dbReference type="InterPro" id="IPR014710">
    <property type="entry name" value="RmlC-like_jellyroll"/>
</dbReference>
<dbReference type="InterPro" id="IPR013096">
    <property type="entry name" value="Cupin_2"/>
</dbReference>
<organism evidence="2 3">
    <name type="scientific">Aureimonas fodinaquatilis</name>
    <dbReference type="NCBI Taxonomy" id="2565783"/>
    <lineage>
        <taxon>Bacteria</taxon>
        <taxon>Pseudomonadati</taxon>
        <taxon>Pseudomonadota</taxon>
        <taxon>Alphaproteobacteria</taxon>
        <taxon>Hyphomicrobiales</taxon>
        <taxon>Aurantimonadaceae</taxon>
        <taxon>Aureimonas</taxon>
    </lineage>
</organism>
<dbReference type="RefSeq" id="WP_149298493.1">
    <property type="nucleotide sequence ID" value="NZ_VTWH01000001.1"/>
</dbReference>
<dbReference type="SUPFAM" id="SSF51182">
    <property type="entry name" value="RmlC-like cupins"/>
    <property type="match status" value="2"/>
</dbReference>
<reference evidence="2 3" key="1">
    <citation type="submission" date="2019-08" db="EMBL/GenBank/DDBJ databases">
        <title>Aureimonas fodiniaquatilis sp. nov., isolated from a coal mine wastewater.</title>
        <authorList>
            <person name="Kim W."/>
        </authorList>
    </citation>
    <scope>NUCLEOTIDE SEQUENCE [LARGE SCALE GENOMIC DNA]</scope>
    <source>
        <strain evidence="2 3">CAU 1482</strain>
    </source>
</reference>